<organism evidence="7 8">
    <name type="scientific">Aeromicrobium erythreum</name>
    <dbReference type="NCBI Taxonomy" id="2041"/>
    <lineage>
        <taxon>Bacteria</taxon>
        <taxon>Bacillati</taxon>
        <taxon>Actinomycetota</taxon>
        <taxon>Actinomycetes</taxon>
        <taxon>Propionibacteriales</taxon>
        <taxon>Nocardioidaceae</taxon>
        <taxon>Aeromicrobium</taxon>
    </lineage>
</organism>
<protein>
    <recommendedName>
        <fullName evidence="9">Polysaccharide biosynthesis protein</fullName>
    </recommendedName>
</protein>
<feature type="transmembrane region" description="Helical" evidence="6">
    <location>
        <begin position="82"/>
        <end position="108"/>
    </location>
</feature>
<keyword evidence="8" id="KW-1185">Reference proteome</keyword>
<dbReference type="InterPro" id="IPR050833">
    <property type="entry name" value="Poly_Biosynth_Transport"/>
</dbReference>
<feature type="transmembrane region" description="Helical" evidence="6">
    <location>
        <begin position="148"/>
        <end position="168"/>
    </location>
</feature>
<feature type="transmembrane region" description="Helical" evidence="6">
    <location>
        <begin position="348"/>
        <end position="366"/>
    </location>
</feature>
<feature type="transmembrane region" description="Helical" evidence="6">
    <location>
        <begin position="244"/>
        <end position="268"/>
    </location>
</feature>
<dbReference type="OrthoDB" id="5140599at2"/>
<feature type="transmembrane region" description="Helical" evidence="6">
    <location>
        <begin position="372"/>
        <end position="391"/>
    </location>
</feature>
<evidence type="ECO:0008006" key="9">
    <source>
        <dbReference type="Google" id="ProtNLM"/>
    </source>
</evidence>
<feature type="transmembrane region" description="Helical" evidence="6">
    <location>
        <begin position="12"/>
        <end position="35"/>
    </location>
</feature>
<dbReference type="STRING" id="2041.AERYTH_10260"/>
<dbReference type="RefSeq" id="WP_067858128.1">
    <property type="nucleotide sequence ID" value="NZ_CP011502.1"/>
</dbReference>
<evidence type="ECO:0000313" key="7">
    <source>
        <dbReference type="EMBL" id="ALX05055.1"/>
    </source>
</evidence>
<dbReference type="AlphaFoldDB" id="A0A0U4C267"/>
<keyword evidence="4 6" id="KW-1133">Transmembrane helix</keyword>
<feature type="transmembrane region" description="Helical" evidence="6">
    <location>
        <begin position="320"/>
        <end position="341"/>
    </location>
</feature>
<evidence type="ECO:0000256" key="4">
    <source>
        <dbReference type="ARBA" id="ARBA00022989"/>
    </source>
</evidence>
<dbReference type="PANTHER" id="PTHR30250">
    <property type="entry name" value="PST FAMILY PREDICTED COLANIC ACID TRANSPORTER"/>
    <property type="match status" value="1"/>
</dbReference>
<evidence type="ECO:0000256" key="1">
    <source>
        <dbReference type="ARBA" id="ARBA00004651"/>
    </source>
</evidence>
<feature type="transmembrane region" description="Helical" evidence="6">
    <location>
        <begin position="174"/>
        <end position="193"/>
    </location>
</feature>
<keyword evidence="3 6" id="KW-0812">Transmembrane</keyword>
<evidence type="ECO:0000256" key="6">
    <source>
        <dbReference type="SAM" id="Phobius"/>
    </source>
</evidence>
<evidence type="ECO:0000313" key="8">
    <source>
        <dbReference type="Proteomes" id="UP000067689"/>
    </source>
</evidence>
<dbReference type="EMBL" id="CP011502">
    <property type="protein sequence ID" value="ALX05055.1"/>
    <property type="molecule type" value="Genomic_DNA"/>
</dbReference>
<sequence length="399" mass="40797">MTSTSHRLSSGSTVALGMVGMNVAIYGFTVAAARTMVPAELGALVALLGVLLMGNVVSLGIQAVTARRIAVAPQDSADVIGVVLRVTAAAALAVGAVVALASVALVPLLRLDSAWPVVLAGATLVPLTVMGAQAGIAQGSERWRTLTGIYLANGFGRLLCGTIAVLVVPSATSAMVGIAVGAWAPVLVGMPLLRGHLRPAQGVSRRPLVRETVLGSHALLAYFVLSSLDALVARNRFEAHEAGLYAAGLILSKAALFAPQFVSVVLFPDLARDETRRARAQAVLAVAGLGAVAVAATALLPRLALVLVGGAQYEEIAGRLWLFALAGSCLAVVHLLVFDALARHAHGVVVLVWIAAALVVAVAYGFDVHLTGLVTTVATVSAALALVVWFVPGRTTAPR</sequence>
<gene>
    <name evidence="7" type="ORF">AERYTH_10260</name>
</gene>
<dbReference type="KEGG" id="aer:AERYTH_10260"/>
<name>A0A0U4C267_9ACTN</name>
<feature type="transmembrane region" description="Helical" evidence="6">
    <location>
        <begin position="280"/>
        <end position="300"/>
    </location>
</feature>
<evidence type="ECO:0000256" key="5">
    <source>
        <dbReference type="ARBA" id="ARBA00023136"/>
    </source>
</evidence>
<dbReference type="Proteomes" id="UP000067689">
    <property type="component" value="Chromosome"/>
</dbReference>
<dbReference type="PATRIC" id="fig|2041.4.peg.2146"/>
<dbReference type="GO" id="GO:0005886">
    <property type="term" value="C:plasma membrane"/>
    <property type="evidence" value="ECO:0007669"/>
    <property type="project" value="UniProtKB-SubCell"/>
</dbReference>
<evidence type="ECO:0000256" key="3">
    <source>
        <dbReference type="ARBA" id="ARBA00022692"/>
    </source>
</evidence>
<feature type="transmembrane region" description="Helical" evidence="6">
    <location>
        <begin position="213"/>
        <end position="232"/>
    </location>
</feature>
<keyword evidence="5 6" id="KW-0472">Membrane</keyword>
<proteinExistence type="predicted"/>
<evidence type="ECO:0000256" key="2">
    <source>
        <dbReference type="ARBA" id="ARBA00022475"/>
    </source>
</evidence>
<accession>A0A0U4C267</accession>
<reference evidence="7 8" key="1">
    <citation type="journal article" date="1991" name="Int. J. Syst. Bacteriol.">
        <title>Description of the erythromycin-producing bacterium Arthrobacter sp. strain NRRL B-3381 as Aeromicrobium erythreum gen. nov., sp. nov.</title>
        <authorList>
            <person name="Miller E.S."/>
            <person name="Woese C.R."/>
            <person name="Brenner S."/>
        </authorList>
    </citation>
    <scope>NUCLEOTIDE SEQUENCE [LARGE SCALE GENOMIC DNA]</scope>
    <source>
        <strain evidence="7 8">AR18</strain>
    </source>
</reference>
<feature type="transmembrane region" description="Helical" evidence="6">
    <location>
        <begin position="41"/>
        <end position="61"/>
    </location>
</feature>
<dbReference type="PANTHER" id="PTHR30250:SF11">
    <property type="entry name" value="O-ANTIGEN TRANSPORTER-RELATED"/>
    <property type="match status" value="1"/>
</dbReference>
<feature type="transmembrane region" description="Helical" evidence="6">
    <location>
        <begin position="114"/>
        <end position="136"/>
    </location>
</feature>
<comment type="subcellular location">
    <subcellularLocation>
        <location evidence="1">Cell membrane</location>
        <topology evidence="1">Multi-pass membrane protein</topology>
    </subcellularLocation>
</comment>
<keyword evidence="2" id="KW-1003">Cell membrane</keyword>